<name>A0A8T0E1P4_ARGBR</name>
<keyword evidence="4" id="KW-1185">Reference proteome</keyword>
<dbReference type="Gene3D" id="3.30.420.10">
    <property type="entry name" value="Ribonuclease H-like superfamily/Ribonuclease H"/>
    <property type="match status" value="1"/>
</dbReference>
<feature type="compositionally biased region" description="Basic residues" evidence="1">
    <location>
        <begin position="194"/>
        <end position="213"/>
    </location>
</feature>
<organism evidence="3 4">
    <name type="scientific">Argiope bruennichi</name>
    <name type="common">Wasp spider</name>
    <name type="synonym">Aranea bruennichi</name>
    <dbReference type="NCBI Taxonomy" id="94029"/>
    <lineage>
        <taxon>Eukaryota</taxon>
        <taxon>Metazoa</taxon>
        <taxon>Ecdysozoa</taxon>
        <taxon>Arthropoda</taxon>
        <taxon>Chelicerata</taxon>
        <taxon>Arachnida</taxon>
        <taxon>Araneae</taxon>
        <taxon>Araneomorphae</taxon>
        <taxon>Entelegynae</taxon>
        <taxon>Araneoidea</taxon>
        <taxon>Araneidae</taxon>
        <taxon>Argiope</taxon>
    </lineage>
</organism>
<evidence type="ECO:0000256" key="1">
    <source>
        <dbReference type="SAM" id="MobiDB-lite"/>
    </source>
</evidence>
<feature type="region of interest" description="Disordered" evidence="1">
    <location>
        <begin position="192"/>
        <end position="214"/>
    </location>
</feature>
<feature type="region of interest" description="Disordered" evidence="1">
    <location>
        <begin position="426"/>
        <end position="446"/>
    </location>
</feature>
<dbReference type="InterPro" id="IPR036397">
    <property type="entry name" value="RNaseH_sf"/>
</dbReference>
<dbReference type="GO" id="GO:0003676">
    <property type="term" value="F:nucleic acid binding"/>
    <property type="evidence" value="ECO:0007669"/>
    <property type="project" value="InterPro"/>
</dbReference>
<dbReference type="PANTHER" id="PTHR38681">
    <property type="entry name" value="RETROVIRUS-RELATED POL POLYPROTEIN FROM TRANSPOSON 412-LIKE PROTEIN-RELATED"/>
    <property type="match status" value="1"/>
</dbReference>
<dbReference type="PANTHER" id="PTHR38681:SF1">
    <property type="entry name" value="RETROVIRUS-RELATED POL POLYPROTEIN FROM TRANSPOSON 412-LIKE PROTEIN"/>
    <property type="match status" value="1"/>
</dbReference>
<dbReference type="EMBL" id="JABXBU010002231">
    <property type="protein sequence ID" value="KAF8763390.1"/>
    <property type="molecule type" value="Genomic_DNA"/>
</dbReference>
<dbReference type="Pfam" id="PF23055">
    <property type="entry name" value="DUF7041"/>
    <property type="match status" value="1"/>
</dbReference>
<evidence type="ECO:0000313" key="3">
    <source>
        <dbReference type="EMBL" id="KAF8763390.1"/>
    </source>
</evidence>
<gene>
    <name evidence="3" type="ORF">HNY73_021578</name>
</gene>
<reference evidence="3" key="1">
    <citation type="journal article" date="2020" name="bioRxiv">
        <title>Chromosome-level reference genome of the European wasp spider Argiope bruennichi: a resource for studies on range expansion and evolutionary adaptation.</title>
        <authorList>
            <person name="Sheffer M.M."/>
            <person name="Hoppe A."/>
            <person name="Krehenwinkel H."/>
            <person name="Uhl G."/>
            <person name="Kuss A.W."/>
            <person name="Jensen L."/>
            <person name="Jensen C."/>
            <person name="Gillespie R.G."/>
            <person name="Hoff K.J."/>
            <person name="Prost S."/>
        </authorList>
    </citation>
    <scope>NUCLEOTIDE SEQUENCE</scope>
</reference>
<proteinExistence type="predicted"/>
<dbReference type="InterPro" id="IPR012337">
    <property type="entry name" value="RNaseH-like_sf"/>
</dbReference>
<feature type="compositionally biased region" description="Polar residues" evidence="1">
    <location>
        <begin position="426"/>
        <end position="444"/>
    </location>
</feature>
<feature type="domain" description="DUF7041" evidence="2">
    <location>
        <begin position="10"/>
        <end position="95"/>
    </location>
</feature>
<dbReference type="SUPFAM" id="SSF53098">
    <property type="entry name" value="Ribonuclease H-like"/>
    <property type="match status" value="1"/>
</dbReference>
<sequence>MMEEISAVKMPNFIPSDPSLWFTMVESTFELAIPKPITASRTKFNYCVSTLPPEIAITVRDIILSPDATDPYSQLKSEIISRCGESKSQEIRKLLAGEQLHDRKPSELLRIMQRRAESHNIADSLLLELFLQQLPSNVQSILASIQPLTPQKASEIADKILDITPNQVSAVSNATADSELLSEIKMLRKEIAQMRRHSRSHSRNRQPRFRRKSPASNDDICWYHRKHLNNILGTNRIRTTSYHPQSNGLVERFHRDLKSSIIAHCQPNWTETIPIVLLGIRSAIKPDINATCAELVFGTTLRLPSDILTSKVDLSVPTDTYVSKFKALMQSINPISTSRHSVKPIYIHPSLSTCSHVFLRVDSVKPPLSPPYTGPHLVISRKDKTFVLKVNNKNVTVSIDRVKPAYVLTGSNDSLPSIPATIHKTQGELSSENEQLPTKPTTTRSGRHVHFPTRLITEI</sequence>
<dbReference type="Proteomes" id="UP000807504">
    <property type="component" value="Unassembled WGS sequence"/>
</dbReference>
<protein>
    <recommendedName>
        <fullName evidence="2">DUF7041 domain-containing protein</fullName>
    </recommendedName>
</protein>
<evidence type="ECO:0000259" key="2">
    <source>
        <dbReference type="Pfam" id="PF23055"/>
    </source>
</evidence>
<dbReference type="InterPro" id="IPR055469">
    <property type="entry name" value="DUF7041"/>
</dbReference>
<reference evidence="3" key="2">
    <citation type="submission" date="2020-06" db="EMBL/GenBank/DDBJ databases">
        <authorList>
            <person name="Sheffer M."/>
        </authorList>
    </citation>
    <scope>NUCLEOTIDE SEQUENCE</scope>
</reference>
<accession>A0A8T0E1P4</accession>
<dbReference type="AlphaFoldDB" id="A0A8T0E1P4"/>
<evidence type="ECO:0000313" key="4">
    <source>
        <dbReference type="Proteomes" id="UP000807504"/>
    </source>
</evidence>
<comment type="caution">
    <text evidence="3">The sequence shown here is derived from an EMBL/GenBank/DDBJ whole genome shotgun (WGS) entry which is preliminary data.</text>
</comment>